<protein>
    <submittedName>
        <fullName evidence="1">YfbU family protein</fullName>
    </submittedName>
</protein>
<evidence type="ECO:0000313" key="2">
    <source>
        <dbReference type="Proteomes" id="UP000823989"/>
    </source>
</evidence>
<dbReference type="EMBL" id="DXHR01000029">
    <property type="protein sequence ID" value="HIW13225.1"/>
    <property type="molecule type" value="Genomic_DNA"/>
</dbReference>
<sequence>MKVQSLENSAIRLIMFNQYKIMSLLNRNDEEDFYGYYQDIIVNGIEKKYPVLLEPISFGGAGVPIKVSEDVELILEIFCKIQSSVRKLDTEIQRDIRKGYHVYFDGFDAGKDIEQPYYTYYEFVQKYKEVKLPQKGDGESGLTLHHYNQMMNSYMKHGSDEILDEDKIRSICIRKGEEAGGSEAILVDFTDPGSSLSLQLVKEDKTYHLEPKQADTE</sequence>
<dbReference type="SUPFAM" id="SSF116960">
    <property type="entry name" value="YfbU-like"/>
    <property type="match status" value="1"/>
</dbReference>
<accession>A0A9D1QH59</accession>
<evidence type="ECO:0000313" key="1">
    <source>
        <dbReference type="EMBL" id="HIW13225.1"/>
    </source>
</evidence>
<dbReference type="InterPro" id="IPR023146">
    <property type="entry name" value="YfbU_alpha-helical_sf"/>
</dbReference>
<dbReference type="Pfam" id="PF03887">
    <property type="entry name" value="YfbU"/>
    <property type="match status" value="1"/>
</dbReference>
<reference evidence="1" key="1">
    <citation type="journal article" date="2021" name="PeerJ">
        <title>Extensive microbial diversity within the chicken gut microbiome revealed by metagenomics and culture.</title>
        <authorList>
            <person name="Gilroy R."/>
            <person name="Ravi A."/>
            <person name="Getino M."/>
            <person name="Pursley I."/>
            <person name="Horton D.L."/>
            <person name="Alikhan N.F."/>
            <person name="Baker D."/>
            <person name="Gharbi K."/>
            <person name="Hall N."/>
            <person name="Watson M."/>
            <person name="Adriaenssens E.M."/>
            <person name="Foster-Nyarko E."/>
            <person name="Jarju S."/>
            <person name="Secka A."/>
            <person name="Antonio M."/>
            <person name="Oren A."/>
            <person name="Chaudhuri R.R."/>
            <person name="La Ragione R."/>
            <person name="Hildebrand F."/>
            <person name="Pallen M.J."/>
        </authorList>
    </citation>
    <scope>NUCLEOTIDE SEQUENCE</scope>
    <source>
        <strain evidence="1">ChiHjej13B12-752</strain>
    </source>
</reference>
<gene>
    <name evidence="1" type="ORF">H9891_08765</name>
</gene>
<proteinExistence type="predicted"/>
<comment type="caution">
    <text evidence="1">The sequence shown here is derived from an EMBL/GenBank/DDBJ whole genome shotgun (WGS) entry which is preliminary data.</text>
</comment>
<dbReference type="InterPro" id="IPR005587">
    <property type="entry name" value="UPF0304_YfbU"/>
</dbReference>
<dbReference type="AlphaFoldDB" id="A0A9D1QH59"/>
<organism evidence="1 2">
    <name type="scientific">Candidatus Salinicoccus stercoripullorum</name>
    <dbReference type="NCBI Taxonomy" id="2838756"/>
    <lineage>
        <taxon>Bacteria</taxon>
        <taxon>Bacillati</taxon>
        <taxon>Bacillota</taxon>
        <taxon>Bacilli</taxon>
        <taxon>Bacillales</taxon>
        <taxon>Staphylococcaceae</taxon>
        <taxon>Salinicoccus</taxon>
    </lineage>
</organism>
<reference evidence="1" key="2">
    <citation type="submission" date="2021-04" db="EMBL/GenBank/DDBJ databases">
        <authorList>
            <person name="Gilroy R."/>
        </authorList>
    </citation>
    <scope>NUCLEOTIDE SEQUENCE</scope>
    <source>
        <strain evidence="1">ChiHjej13B12-752</strain>
    </source>
</reference>
<name>A0A9D1QH59_9STAP</name>
<dbReference type="Gene3D" id="1.10.287.680">
    <property type="entry name" value="Helix hairpin bin"/>
    <property type="match status" value="1"/>
</dbReference>
<dbReference type="Gene3D" id="1.10.3190.10">
    <property type="entry name" value="yfbu gene product, domain 2"/>
    <property type="match status" value="1"/>
</dbReference>
<dbReference type="Proteomes" id="UP000823989">
    <property type="component" value="Unassembled WGS sequence"/>
</dbReference>
<dbReference type="InterPro" id="IPR023145">
    <property type="entry name" value="YfbU_helix-hairpin_sf"/>
</dbReference>